<evidence type="ECO:0000313" key="1">
    <source>
        <dbReference type="EMBL" id="PWG01028.1"/>
    </source>
</evidence>
<dbReference type="AlphaFoldDB" id="A0A2V1N3K2"/>
<proteinExistence type="predicted"/>
<dbReference type="InterPro" id="IPR036412">
    <property type="entry name" value="HAD-like_sf"/>
</dbReference>
<organism evidence="1 2">
    <name type="scientific">Levilactobacillus bambusae</name>
    <dbReference type="NCBI Taxonomy" id="2024736"/>
    <lineage>
        <taxon>Bacteria</taxon>
        <taxon>Bacillati</taxon>
        <taxon>Bacillota</taxon>
        <taxon>Bacilli</taxon>
        <taxon>Lactobacillales</taxon>
        <taxon>Lactobacillaceae</taxon>
        <taxon>Levilactobacillus</taxon>
    </lineage>
</organism>
<protein>
    <submittedName>
        <fullName evidence="1">YqeG family HAD IIIA-type phosphatase</fullName>
    </submittedName>
</protein>
<dbReference type="EMBL" id="QCXQ01000001">
    <property type="protein sequence ID" value="PWG01028.1"/>
    <property type="molecule type" value="Genomic_DNA"/>
</dbReference>
<accession>A0A2V1N3K2</accession>
<dbReference type="OrthoDB" id="9787572at2"/>
<dbReference type="InterPro" id="IPR010021">
    <property type="entry name" value="PGPP1/Gep4"/>
</dbReference>
<keyword evidence="2" id="KW-1185">Reference proteome</keyword>
<dbReference type="Proteomes" id="UP000245080">
    <property type="component" value="Unassembled WGS sequence"/>
</dbReference>
<dbReference type="Gene3D" id="3.40.50.1000">
    <property type="entry name" value="HAD superfamily/HAD-like"/>
    <property type="match status" value="1"/>
</dbReference>
<dbReference type="CDD" id="cd16416">
    <property type="entry name" value="HAD_BsYqeG-like"/>
    <property type="match status" value="1"/>
</dbReference>
<dbReference type="GO" id="GO:0008962">
    <property type="term" value="F:phosphatidylglycerophosphatase activity"/>
    <property type="evidence" value="ECO:0007669"/>
    <property type="project" value="InterPro"/>
</dbReference>
<dbReference type="RefSeq" id="WP_109249741.1">
    <property type="nucleotide sequence ID" value="NZ_QCXQ01000001.1"/>
</dbReference>
<comment type="caution">
    <text evidence="1">The sequence shown here is derived from an EMBL/GenBank/DDBJ whole genome shotgun (WGS) entry which is preliminary data.</text>
</comment>
<dbReference type="NCBIfam" id="TIGR01662">
    <property type="entry name" value="HAD-SF-IIIA"/>
    <property type="match status" value="1"/>
</dbReference>
<name>A0A2V1N3K2_9LACO</name>
<dbReference type="SUPFAM" id="SSF56784">
    <property type="entry name" value="HAD-like"/>
    <property type="match status" value="1"/>
</dbReference>
<dbReference type="InterPro" id="IPR023214">
    <property type="entry name" value="HAD_sf"/>
</dbReference>
<sequence length="178" mass="20591">MIDQFKPTWMVPAIYDITPDQLNKHGIRAILTDLDNTLIAWNNPDGTPELRRWMYQMHDAGITIVVVSNNSAARVSRAVAPLGLPFVSRALKPGTSGIERARRKGHWSKNEVVMVGDQLITDVWAANRDGVRSILVKPILETDRWNTRFNRHFEKKLWRRLKTAHDDLDWQEDINDRK</sequence>
<evidence type="ECO:0000313" key="2">
    <source>
        <dbReference type="Proteomes" id="UP000245080"/>
    </source>
</evidence>
<reference evidence="1 2" key="1">
    <citation type="journal article" date="2018" name="Int. J. Syst. Evol. Microbiol.">
        <title>Lactobacillus bambusae sp. nov., isolated from a traditional fermented Ma-bamboo shoots of Taiwan.</title>
        <authorList>
            <person name="Wang L.-T."/>
        </authorList>
    </citation>
    <scope>NUCLEOTIDE SEQUENCE [LARGE SCALE GENOMIC DNA]</scope>
    <source>
        <strain evidence="1 2">BS-W1</strain>
    </source>
</reference>
<dbReference type="NCBIfam" id="TIGR01668">
    <property type="entry name" value="YqeG_hyp_ppase"/>
    <property type="match status" value="1"/>
</dbReference>
<gene>
    <name evidence="1" type="ORF">DCM90_02310</name>
</gene>
<dbReference type="InterPro" id="IPR006549">
    <property type="entry name" value="HAD-SF_hydro_IIIA"/>
</dbReference>
<dbReference type="Pfam" id="PF13242">
    <property type="entry name" value="Hydrolase_like"/>
    <property type="match status" value="1"/>
</dbReference>